<dbReference type="SUPFAM" id="SSF159894">
    <property type="entry name" value="YgaC/TfoX-N like"/>
    <property type="match status" value="1"/>
</dbReference>
<comment type="caution">
    <text evidence="2">The sequence shown here is derived from an EMBL/GenBank/DDBJ whole genome shotgun (WGS) entry which is preliminary data.</text>
</comment>
<reference evidence="2 3" key="1">
    <citation type="submission" date="2011-12" db="EMBL/GenBank/DDBJ databases">
        <title>The Genome Sequence of Prevotella maculosa OT 289.</title>
        <authorList>
            <consortium name="The Broad Institute Genome Sequencing Platform"/>
            <person name="Earl A."/>
            <person name="Ward D."/>
            <person name="Feldgarden M."/>
            <person name="Gevers D."/>
            <person name="Izard J."/>
            <person name="Blanton J.M."/>
            <person name="Mathney J."/>
            <person name="Tanner A.C."/>
            <person name="Dewhirst F.E."/>
            <person name="Young S.K."/>
            <person name="Zeng Q."/>
            <person name="Gargeya S."/>
            <person name="Fitzgerald M."/>
            <person name="Haas B."/>
            <person name="Abouelleil A."/>
            <person name="Alvarado L."/>
            <person name="Arachchi H.M."/>
            <person name="Berlin A."/>
            <person name="Chapman S.B."/>
            <person name="Gearin G."/>
            <person name="Goldberg J."/>
            <person name="Griggs A."/>
            <person name="Gujja S."/>
            <person name="Hansen M."/>
            <person name="Heiman D."/>
            <person name="Howarth C."/>
            <person name="Larimer J."/>
            <person name="Lui A."/>
            <person name="MacDonald P.J.P."/>
            <person name="McCowen C."/>
            <person name="Montmayeur A."/>
            <person name="Murphy C."/>
            <person name="Neiman D."/>
            <person name="Pearson M."/>
            <person name="Priest M."/>
            <person name="Roberts A."/>
            <person name="Saif S."/>
            <person name="Shea T."/>
            <person name="Sisk P."/>
            <person name="Stolte C."/>
            <person name="Sykes S."/>
            <person name="Wortman J."/>
            <person name="Nusbaum C."/>
            <person name="Birren B."/>
        </authorList>
    </citation>
    <scope>NUCLEOTIDE SEQUENCE [LARGE SCALE GENOMIC DNA]</scope>
    <source>
        <strain evidence="2 3">OT 289</strain>
    </source>
</reference>
<keyword evidence="3" id="KW-1185">Reference proteome</keyword>
<dbReference type="EMBL" id="AGEK01000027">
    <property type="protein sequence ID" value="EHO70236.1"/>
    <property type="molecule type" value="Genomic_DNA"/>
</dbReference>
<proteinExistence type="predicted"/>
<name>H1HMP9_9BACT</name>
<dbReference type="PATRIC" id="fig|999422.3.peg.1508"/>
<feature type="domain" description="TfoX N-terminal" evidence="1">
    <location>
        <begin position="13"/>
        <end position="95"/>
    </location>
</feature>
<organism evidence="2 3">
    <name type="scientific">Segatella maculosa OT 289</name>
    <dbReference type="NCBI Taxonomy" id="999422"/>
    <lineage>
        <taxon>Bacteria</taxon>
        <taxon>Pseudomonadati</taxon>
        <taxon>Bacteroidota</taxon>
        <taxon>Bacteroidia</taxon>
        <taxon>Bacteroidales</taxon>
        <taxon>Prevotellaceae</taxon>
        <taxon>Segatella</taxon>
    </lineage>
</organism>
<dbReference type="AlphaFoldDB" id="H1HMP9"/>
<dbReference type="Pfam" id="PF04993">
    <property type="entry name" value="TfoX_N"/>
    <property type="match status" value="1"/>
</dbReference>
<evidence type="ECO:0000259" key="1">
    <source>
        <dbReference type="Pfam" id="PF04993"/>
    </source>
</evidence>
<accession>H1HMP9</accession>
<dbReference type="OrthoDB" id="9803291at2"/>
<dbReference type="Gene3D" id="3.30.1460.30">
    <property type="entry name" value="YgaC/TfoX-N like chaperone"/>
    <property type="match status" value="1"/>
</dbReference>
<dbReference type="Proteomes" id="UP000003167">
    <property type="component" value="Unassembled WGS sequence"/>
</dbReference>
<dbReference type="RefSeq" id="WP_008565415.1">
    <property type="nucleotide sequence ID" value="NZ_JH594503.1"/>
</dbReference>
<dbReference type="InterPro" id="IPR007076">
    <property type="entry name" value="TfoX_N"/>
</dbReference>
<protein>
    <recommendedName>
        <fullName evidence="1">TfoX N-terminal domain-containing protein</fullName>
    </recommendedName>
</protein>
<dbReference type="STRING" id="999422.HMPREF9944_01443"/>
<evidence type="ECO:0000313" key="3">
    <source>
        <dbReference type="Proteomes" id="UP000003167"/>
    </source>
</evidence>
<gene>
    <name evidence="2" type="ORF">HMPREF9944_01443</name>
</gene>
<evidence type="ECO:0000313" key="2">
    <source>
        <dbReference type="EMBL" id="EHO70236.1"/>
    </source>
</evidence>
<sequence>MACNSDFVTYVVDQCSGAGDITFRKMFGGYCLYCCGKIFALICDDLLFLKPTEAGRKLLKTEDLRPPYPGAKPYFYIAEVDDRDYLTALIKASCRELPEPKPKKKK</sequence>
<dbReference type="HOGENOM" id="CLU_151771_1_0_10"/>